<dbReference type="AlphaFoldDB" id="A0A3M0G7U2"/>
<sequence length="89" mass="9954">MSITLASCGASRNIDNSKRDGSSFEKAILVKSISEEYDYVRSNCSGCQLKGQALVFDKKKPYDILTATTPDGKEKQYYFDISKFYGKGF</sequence>
<reference evidence="1 2" key="1">
    <citation type="submission" date="2018-10" db="EMBL/GenBank/DDBJ databases">
        <title>Dokdonia luteus sp. nov., isolated from sea water.</title>
        <authorList>
            <person name="Zhou L.Y."/>
            <person name="Du Z.J."/>
        </authorList>
    </citation>
    <scope>NUCLEOTIDE SEQUENCE [LARGE SCALE GENOMIC DNA]</scope>
    <source>
        <strain evidence="1 2">SH27</strain>
    </source>
</reference>
<dbReference type="EMBL" id="REFV01000004">
    <property type="protein sequence ID" value="RMB61081.1"/>
    <property type="molecule type" value="Genomic_DNA"/>
</dbReference>
<dbReference type="Proteomes" id="UP000281985">
    <property type="component" value="Unassembled WGS sequence"/>
</dbReference>
<dbReference type="RefSeq" id="WP_121916815.1">
    <property type="nucleotide sequence ID" value="NZ_REFV01000004.1"/>
</dbReference>
<proteinExistence type="predicted"/>
<comment type="caution">
    <text evidence="1">The sequence shown here is derived from an EMBL/GenBank/DDBJ whole genome shotgun (WGS) entry which is preliminary data.</text>
</comment>
<evidence type="ECO:0000313" key="2">
    <source>
        <dbReference type="Proteomes" id="UP000281985"/>
    </source>
</evidence>
<protein>
    <submittedName>
        <fullName evidence="1">Uncharacterized protein</fullName>
    </submittedName>
</protein>
<dbReference type="OrthoDB" id="686440at2"/>
<name>A0A3M0G7U2_9FLAO</name>
<gene>
    <name evidence="1" type="ORF">EAX61_06285</name>
</gene>
<accession>A0A3M0G7U2</accession>
<evidence type="ECO:0000313" key="1">
    <source>
        <dbReference type="EMBL" id="RMB61081.1"/>
    </source>
</evidence>
<keyword evidence="2" id="KW-1185">Reference proteome</keyword>
<organism evidence="1 2">
    <name type="scientific">Dokdonia sinensis</name>
    <dbReference type="NCBI Taxonomy" id="2479847"/>
    <lineage>
        <taxon>Bacteria</taxon>
        <taxon>Pseudomonadati</taxon>
        <taxon>Bacteroidota</taxon>
        <taxon>Flavobacteriia</taxon>
        <taxon>Flavobacteriales</taxon>
        <taxon>Flavobacteriaceae</taxon>
        <taxon>Dokdonia</taxon>
    </lineage>
</organism>